<organism evidence="2 3">
    <name type="scientific">Desulfosporosinus acididurans</name>
    <dbReference type="NCBI Taxonomy" id="476652"/>
    <lineage>
        <taxon>Bacteria</taxon>
        <taxon>Bacillati</taxon>
        <taxon>Bacillota</taxon>
        <taxon>Clostridia</taxon>
        <taxon>Eubacteriales</taxon>
        <taxon>Desulfitobacteriaceae</taxon>
        <taxon>Desulfosporosinus</taxon>
    </lineage>
</organism>
<dbReference type="STRING" id="476652.DEAC_c15330"/>
<proteinExistence type="predicted"/>
<keyword evidence="1" id="KW-0472">Membrane</keyword>
<name>A0A0J1FTS6_9FIRM</name>
<keyword evidence="1" id="KW-0812">Transmembrane</keyword>
<sequence>MDRKRILRTIITVALFGALVAVIIVSQNHDPSNPHASIPKDVWINGPHGHGYAVDNNQQPWKQCYPCHEKKGLGGEDFCQSCHEKSKVNVTLPKKPS</sequence>
<evidence type="ECO:0000313" key="2">
    <source>
        <dbReference type="EMBL" id="KLU66865.1"/>
    </source>
</evidence>
<evidence type="ECO:0000313" key="3">
    <source>
        <dbReference type="Proteomes" id="UP000036356"/>
    </source>
</evidence>
<accession>A0A0J1FTS6</accession>
<dbReference type="InterPro" id="IPR036280">
    <property type="entry name" value="Multihaem_cyt_sf"/>
</dbReference>
<feature type="transmembrane region" description="Helical" evidence="1">
    <location>
        <begin position="7"/>
        <end position="25"/>
    </location>
</feature>
<reference evidence="2 3" key="1">
    <citation type="submission" date="2015-06" db="EMBL/GenBank/DDBJ databases">
        <title>Draft genome of the moderately acidophilic sulfate reducer Candidatus Desulfosporosinus acididurans strain M1.</title>
        <authorList>
            <person name="Poehlein A."/>
            <person name="Petzsch P."/>
            <person name="Johnson B.D."/>
            <person name="Schloemann M."/>
            <person name="Daniel R."/>
            <person name="Muehling M."/>
        </authorList>
    </citation>
    <scope>NUCLEOTIDE SEQUENCE [LARGE SCALE GENOMIC DNA]</scope>
    <source>
        <strain evidence="2 3">M1</strain>
    </source>
</reference>
<dbReference type="SUPFAM" id="SSF48695">
    <property type="entry name" value="Multiheme cytochromes"/>
    <property type="match status" value="1"/>
</dbReference>
<protein>
    <submittedName>
        <fullName evidence="2">Uncharacterized protein</fullName>
    </submittedName>
</protein>
<dbReference type="Proteomes" id="UP000036356">
    <property type="component" value="Unassembled WGS sequence"/>
</dbReference>
<dbReference type="EMBL" id="LDZY01000004">
    <property type="protein sequence ID" value="KLU66865.1"/>
    <property type="molecule type" value="Genomic_DNA"/>
</dbReference>
<dbReference type="AlphaFoldDB" id="A0A0J1FTS6"/>
<comment type="caution">
    <text evidence="2">The sequence shown here is derived from an EMBL/GenBank/DDBJ whole genome shotgun (WGS) entry which is preliminary data.</text>
</comment>
<keyword evidence="1" id="KW-1133">Transmembrane helix</keyword>
<dbReference type="RefSeq" id="WP_047809382.1">
    <property type="nucleotide sequence ID" value="NZ_LDZY01000004.1"/>
</dbReference>
<evidence type="ECO:0000256" key="1">
    <source>
        <dbReference type="SAM" id="Phobius"/>
    </source>
</evidence>
<dbReference type="PATRIC" id="fig|476652.3.peg.1580"/>
<keyword evidence="3" id="KW-1185">Reference proteome</keyword>
<gene>
    <name evidence="2" type="ORF">DEAC_c15330</name>
</gene>